<evidence type="ECO:0000256" key="4">
    <source>
        <dbReference type="PROSITE-ProRule" id="PRU00039"/>
    </source>
</evidence>
<evidence type="ECO:0000256" key="2">
    <source>
        <dbReference type="ARBA" id="ARBA00022525"/>
    </source>
</evidence>
<dbReference type="SMART" id="SM00214">
    <property type="entry name" value="VWC"/>
    <property type="match status" value="1"/>
</dbReference>
<organism evidence="7 8">
    <name type="scientific">Gekko japonicus</name>
    <name type="common">Schlegel's Japanese gecko</name>
    <dbReference type="NCBI Taxonomy" id="146911"/>
    <lineage>
        <taxon>Eukaryota</taxon>
        <taxon>Metazoa</taxon>
        <taxon>Chordata</taxon>
        <taxon>Craniata</taxon>
        <taxon>Vertebrata</taxon>
        <taxon>Euteleostomi</taxon>
        <taxon>Lepidosauria</taxon>
        <taxon>Squamata</taxon>
        <taxon>Bifurcata</taxon>
        <taxon>Gekkota</taxon>
        <taxon>Gekkonidae</taxon>
        <taxon>Gekkoninae</taxon>
        <taxon>Gekko</taxon>
    </lineage>
</organism>
<dbReference type="GeneID" id="107114512"/>
<keyword evidence="7" id="KW-1185">Reference proteome</keyword>
<dbReference type="Proteomes" id="UP000694871">
    <property type="component" value="Unplaced"/>
</dbReference>
<feature type="disulfide bond" evidence="4">
    <location>
        <begin position="270"/>
        <end position="320"/>
    </location>
</feature>
<feature type="disulfide bond" evidence="4">
    <location>
        <begin position="300"/>
        <end position="352"/>
    </location>
</feature>
<name>A0ABM1KCS4_GEKJA</name>
<evidence type="ECO:0000259" key="5">
    <source>
        <dbReference type="PROSITE" id="PS01225"/>
    </source>
</evidence>
<dbReference type="InterPro" id="IPR006207">
    <property type="entry name" value="Cys_knot_C"/>
</dbReference>
<dbReference type="Pfam" id="PF00007">
    <property type="entry name" value="Cys_knot"/>
    <property type="match status" value="1"/>
</dbReference>
<dbReference type="RefSeq" id="XP_015271511.1">
    <property type="nucleotide sequence ID" value="XM_015416025.1"/>
</dbReference>
<dbReference type="SMART" id="SM00041">
    <property type="entry name" value="CT"/>
    <property type="match status" value="1"/>
</dbReference>
<reference evidence="8" key="1">
    <citation type="submission" date="2025-08" db="UniProtKB">
        <authorList>
            <consortium name="RefSeq"/>
        </authorList>
    </citation>
    <scope>IDENTIFICATION</scope>
</reference>
<gene>
    <name evidence="8" type="primary">LOC107114512</name>
</gene>
<keyword evidence="2" id="KW-0964">Secreted</keyword>
<feature type="domain" description="CTCK" evidence="5">
    <location>
        <begin position="270"/>
        <end position="358"/>
    </location>
</feature>
<keyword evidence="3 4" id="KW-1015">Disulfide bond</keyword>
<dbReference type="PROSITE" id="PS50184">
    <property type="entry name" value="VWFC_2"/>
    <property type="match status" value="1"/>
</dbReference>
<evidence type="ECO:0000313" key="7">
    <source>
        <dbReference type="Proteomes" id="UP000694871"/>
    </source>
</evidence>
<feature type="disulfide bond" evidence="4">
    <location>
        <begin position="285"/>
        <end position="334"/>
    </location>
</feature>
<feature type="domain" description="VWFC" evidence="6">
    <location>
        <begin position="126"/>
        <end position="191"/>
    </location>
</feature>
<dbReference type="InterPro" id="IPR001007">
    <property type="entry name" value="VWF_dom"/>
</dbReference>
<feature type="disulfide bond" evidence="4">
    <location>
        <begin position="296"/>
        <end position="350"/>
    </location>
</feature>
<dbReference type="PROSITE" id="PS01225">
    <property type="entry name" value="CTCK_2"/>
    <property type="match status" value="1"/>
</dbReference>
<proteinExistence type="predicted"/>
<dbReference type="PROSITE" id="PS01208">
    <property type="entry name" value="VWFC_1"/>
    <property type="match status" value="1"/>
</dbReference>
<dbReference type="Pfam" id="PF00093">
    <property type="entry name" value="VWC"/>
    <property type="match status" value="1"/>
</dbReference>
<accession>A0ABM1KCS4</accession>
<dbReference type="PROSITE" id="PS01185">
    <property type="entry name" value="CTCK_1"/>
    <property type="match status" value="1"/>
</dbReference>
<evidence type="ECO:0000313" key="8">
    <source>
        <dbReference type="RefSeq" id="XP_015271511.1"/>
    </source>
</evidence>
<comment type="subcellular location">
    <subcellularLocation>
        <location evidence="1">Secreted</location>
    </subcellularLocation>
</comment>
<dbReference type="SUPFAM" id="SSF57603">
    <property type="entry name" value="FnI-like domain"/>
    <property type="match status" value="1"/>
</dbReference>
<sequence>MEDAVTGLRITECLRKDCNRDCPPGHQYVKKGGACCGRCLKTMCDEVAFWSRGDEDVRWHQVGSEWRSPSNPCVIRECVRMNEEVFVQEKNISCVQMETPSCPLGTELHCDGKTGCCPSCRCDPVNGCVFNGTIIGPGKSMLLDQCTDCMCSLQRGLILKYKLTCEKTTCKPCPKNYRMETVPGSCCGKCLPTVCAIRLRDRTIRYLKPNETIQDGCDSHSCKINEEGEFIWEKRITGCPPFDSNKCLAEGGRIAKVDNTCCETCVEPECKQVTGRLEYVKVGDCITVSQLNIHYCEGKCPSKAVYDITAHSIEDQCSCCSATAMDSMQVPLHCPNGSIVQHEVFNARRCECLSRKCKP</sequence>
<evidence type="ECO:0000256" key="3">
    <source>
        <dbReference type="ARBA" id="ARBA00023157"/>
    </source>
</evidence>
<evidence type="ECO:0000259" key="6">
    <source>
        <dbReference type="PROSITE" id="PS50184"/>
    </source>
</evidence>
<evidence type="ECO:0000256" key="1">
    <source>
        <dbReference type="ARBA" id="ARBA00004613"/>
    </source>
</evidence>
<dbReference type="InterPro" id="IPR006208">
    <property type="entry name" value="Glyco_hormone_CN"/>
</dbReference>
<protein>
    <submittedName>
        <fullName evidence="8">von Willebrand factor-like</fullName>
    </submittedName>
</protein>